<dbReference type="RefSeq" id="WP_091125109.1">
    <property type="nucleotide sequence ID" value="NZ_FMBA01000051.1"/>
</dbReference>
<keyword evidence="3" id="KW-1185">Reference proteome</keyword>
<dbReference type="EMBL" id="FMBA01000051">
    <property type="protein sequence ID" value="SCC23270.1"/>
    <property type="molecule type" value="Genomic_DNA"/>
</dbReference>
<proteinExistence type="predicted"/>
<accession>A0A1C4CW58</accession>
<evidence type="ECO:0000256" key="1">
    <source>
        <dbReference type="SAM" id="SignalP"/>
    </source>
</evidence>
<reference evidence="3" key="1">
    <citation type="submission" date="2016-08" db="EMBL/GenBank/DDBJ databases">
        <authorList>
            <person name="Varghese N."/>
            <person name="Submissions Spin"/>
        </authorList>
    </citation>
    <scope>NUCLEOTIDE SEQUENCE [LARGE SCALE GENOMIC DNA]</scope>
    <source>
        <strain evidence="3">R-53144</strain>
    </source>
</reference>
<dbReference type="OrthoDB" id="7056799at2"/>
<dbReference type="STRING" id="1798183.GA0061080_10519"/>
<dbReference type="AlphaFoldDB" id="A0A1C4CW58"/>
<feature type="signal peptide" evidence="1">
    <location>
        <begin position="1"/>
        <end position="17"/>
    </location>
</feature>
<feature type="chain" id="PRO_5008690138" evidence="1">
    <location>
        <begin position="18"/>
        <end position="331"/>
    </location>
</feature>
<keyword evidence="1" id="KW-0732">Signal</keyword>
<dbReference type="Proteomes" id="UP000199698">
    <property type="component" value="Unassembled WGS sequence"/>
</dbReference>
<protein>
    <submittedName>
        <fullName evidence="2">Uncharacterized protein</fullName>
    </submittedName>
</protein>
<name>A0A1C4CW58_9GAMM</name>
<organism evidence="2 3">
    <name type="scientific">Gilliamella intestini</name>
    <dbReference type="NCBI Taxonomy" id="1798183"/>
    <lineage>
        <taxon>Bacteria</taxon>
        <taxon>Pseudomonadati</taxon>
        <taxon>Pseudomonadota</taxon>
        <taxon>Gammaproteobacteria</taxon>
        <taxon>Orbales</taxon>
        <taxon>Orbaceae</taxon>
        <taxon>Gilliamella</taxon>
    </lineage>
</organism>
<sequence>MKKIIIFSVLLANFAFANTTKCDEDSFEEVNVTTFSGSHMNLKYQYCSYSKTEPIDYIGYQLLTIKVDNQLYTYKNNVSDNGYSSREMFYSKLGVFGIAEANTGNSPLTITYLTIKDNKLFLLGKITFERRMGNIIGEPYIENRSDEANKIIDNIFLLNKKNMLREYALNYYEGFLFILADKFKQNVSKYEINKLLIKLSEYPDLSNFYRQKIFFKDHSLCTYNKNLIEMDAFGCQIGNKQLSICYNYFDKGDLIYRYGNKNKIELELRKEISDQKVLINSLVFKKNIWNYEVNTSLDNAGILIKKNGKNITFLKCENDSTEPLIFDPIWD</sequence>
<gene>
    <name evidence="2" type="ORF">GA0061080_10519</name>
</gene>
<evidence type="ECO:0000313" key="3">
    <source>
        <dbReference type="Proteomes" id="UP000199698"/>
    </source>
</evidence>
<evidence type="ECO:0000313" key="2">
    <source>
        <dbReference type="EMBL" id="SCC23270.1"/>
    </source>
</evidence>